<dbReference type="Gene3D" id="3.40.630.30">
    <property type="match status" value="1"/>
</dbReference>
<sequence length="395" mass="42403">MLSVLFLEDVALVADAASSIGPALAGRLRSWTATANAAGATVFQGAEAIDQVADDWQALENAGGSATPFQSLAMARAAAEIHLKAGEIPRVAVVRHGGRPVVILPTVIGTRFGVKVARFLGDPLIQYGDALCEPGTAKRHIEAAFHAAADPSAIDALHLRKVRGDARIAPVLRQHAIAFNGDEAPFLDIAGPQAHEEPRQVRRARRKLSALGPLRLTVTQGAAARDHLREALTLKRRWLEARRLPSSVVGCEHWESAIDRLADHDGDMQLNLAVLHVSDRPAAYEVAFTAGDRWYAFIGAVADEFARHSPGRVQVADTIAWCRDNGFARYDLLAPADDVKRSYCRDAAPVSDYSHAVRPAGHALTAALRLTPVAKAVLVRLPAPLRRLALSVAGR</sequence>
<gene>
    <name evidence="2" type="ORF">DXH78_11645</name>
</gene>
<dbReference type="RefSeq" id="WP_115517187.1">
    <property type="nucleotide sequence ID" value="NZ_QRGO01000001.1"/>
</dbReference>
<dbReference type="OrthoDB" id="8565998at2"/>
<dbReference type="GO" id="GO:0016740">
    <property type="term" value="F:transferase activity"/>
    <property type="evidence" value="ECO:0007669"/>
    <property type="project" value="UniProtKB-KW"/>
</dbReference>
<accession>A0A371BC74</accession>
<evidence type="ECO:0000313" key="3">
    <source>
        <dbReference type="Proteomes" id="UP000263993"/>
    </source>
</evidence>
<dbReference type="SUPFAM" id="SSF55729">
    <property type="entry name" value="Acyl-CoA N-acyltransferases (Nat)"/>
    <property type="match status" value="1"/>
</dbReference>
<dbReference type="EMBL" id="QRGO01000001">
    <property type="protein sequence ID" value="RDV05160.1"/>
    <property type="molecule type" value="Genomic_DNA"/>
</dbReference>
<comment type="caution">
    <text evidence="2">The sequence shown here is derived from an EMBL/GenBank/DDBJ whole genome shotgun (WGS) entry which is preliminary data.</text>
</comment>
<dbReference type="AlphaFoldDB" id="A0A371BC74"/>
<feature type="domain" description="BioF2-like acetyltransferase" evidence="1">
    <location>
        <begin position="199"/>
        <end position="341"/>
    </location>
</feature>
<reference evidence="3" key="1">
    <citation type="submission" date="2018-08" db="EMBL/GenBank/DDBJ databases">
        <authorList>
            <person name="Kim S.-J."/>
            <person name="Jung G.-Y."/>
        </authorList>
    </citation>
    <scope>NUCLEOTIDE SEQUENCE [LARGE SCALE GENOMIC DNA]</scope>
    <source>
        <strain evidence="3">GY_H</strain>
    </source>
</reference>
<dbReference type="Proteomes" id="UP000263993">
    <property type="component" value="Unassembled WGS sequence"/>
</dbReference>
<dbReference type="InterPro" id="IPR038740">
    <property type="entry name" value="BioF2-like_GNAT_dom"/>
</dbReference>
<keyword evidence="3" id="KW-1185">Reference proteome</keyword>
<dbReference type="Pfam" id="PF13480">
    <property type="entry name" value="Acetyltransf_6"/>
    <property type="match status" value="1"/>
</dbReference>
<proteinExistence type="predicted"/>
<evidence type="ECO:0000313" key="2">
    <source>
        <dbReference type="EMBL" id="RDV05160.1"/>
    </source>
</evidence>
<protein>
    <submittedName>
        <fullName evidence="2">GNAT family N-acetyltransferase</fullName>
    </submittedName>
</protein>
<dbReference type="InterPro" id="IPR016181">
    <property type="entry name" value="Acyl_CoA_acyltransferase"/>
</dbReference>
<organism evidence="2 3">
    <name type="scientific">Undibacter mobilis</name>
    <dbReference type="NCBI Taxonomy" id="2292256"/>
    <lineage>
        <taxon>Bacteria</taxon>
        <taxon>Pseudomonadati</taxon>
        <taxon>Pseudomonadota</taxon>
        <taxon>Alphaproteobacteria</taxon>
        <taxon>Hyphomicrobiales</taxon>
        <taxon>Nitrobacteraceae</taxon>
        <taxon>Undibacter</taxon>
    </lineage>
</organism>
<evidence type="ECO:0000259" key="1">
    <source>
        <dbReference type="Pfam" id="PF13480"/>
    </source>
</evidence>
<name>A0A371BC74_9BRAD</name>
<keyword evidence="2" id="KW-0808">Transferase</keyword>